<proteinExistence type="predicted"/>
<dbReference type="EMBL" id="JARRAG010000003">
    <property type="protein sequence ID" value="MDG3008211.1"/>
    <property type="molecule type" value="Genomic_DNA"/>
</dbReference>
<sequence>MRTNRVLLVALASAAAVGCGEGISAPRTVPTSGTVLFKGKPVGGVKVTLHPNFNMTFTPNGVTGQDGRFTLSTAAPMDGVPPGEYSVTFELLRAGADKRGLDTEFDVWKGKYANPDAAPKATVGSSDTTLEPFRLD</sequence>
<feature type="signal peptide" evidence="2">
    <location>
        <begin position="1"/>
        <end position="18"/>
    </location>
</feature>
<keyword evidence="4" id="KW-1185">Reference proteome</keyword>
<protein>
    <recommendedName>
        <fullName evidence="5">Carboxypeptidase regulatory-like domain-containing protein</fullName>
    </recommendedName>
</protein>
<dbReference type="RefSeq" id="WP_277864538.1">
    <property type="nucleotide sequence ID" value="NZ_JARRAG010000003.1"/>
</dbReference>
<evidence type="ECO:0000313" key="3">
    <source>
        <dbReference type="EMBL" id="MDG3008211.1"/>
    </source>
</evidence>
<evidence type="ECO:0000256" key="2">
    <source>
        <dbReference type="SAM" id="SignalP"/>
    </source>
</evidence>
<name>A0ABT6FKV0_9BACT</name>
<accession>A0ABT6FKV0</accession>
<comment type="caution">
    <text evidence="3">The sequence shown here is derived from an EMBL/GenBank/DDBJ whole genome shotgun (WGS) entry which is preliminary data.</text>
</comment>
<gene>
    <name evidence="3" type="ORF">PZE19_30965</name>
</gene>
<feature type="region of interest" description="Disordered" evidence="1">
    <location>
        <begin position="113"/>
        <end position="136"/>
    </location>
</feature>
<dbReference type="Proteomes" id="UP001216907">
    <property type="component" value="Unassembled WGS sequence"/>
</dbReference>
<evidence type="ECO:0008006" key="5">
    <source>
        <dbReference type="Google" id="ProtNLM"/>
    </source>
</evidence>
<evidence type="ECO:0000256" key="1">
    <source>
        <dbReference type="SAM" id="MobiDB-lite"/>
    </source>
</evidence>
<keyword evidence="2" id="KW-0732">Signal</keyword>
<evidence type="ECO:0000313" key="4">
    <source>
        <dbReference type="Proteomes" id="UP001216907"/>
    </source>
</evidence>
<reference evidence="3 4" key="1">
    <citation type="submission" date="2023-03" db="EMBL/GenBank/DDBJ databases">
        <title>Paludisphaera mucosa sp. nov. a novel planctomycete from northern fen.</title>
        <authorList>
            <person name="Ivanova A."/>
        </authorList>
    </citation>
    <scope>NUCLEOTIDE SEQUENCE [LARGE SCALE GENOMIC DNA]</scope>
    <source>
        <strain evidence="3 4">Pla2</strain>
    </source>
</reference>
<organism evidence="3 4">
    <name type="scientific">Paludisphaera mucosa</name>
    <dbReference type="NCBI Taxonomy" id="3030827"/>
    <lineage>
        <taxon>Bacteria</taxon>
        <taxon>Pseudomonadati</taxon>
        <taxon>Planctomycetota</taxon>
        <taxon>Planctomycetia</taxon>
        <taxon>Isosphaerales</taxon>
        <taxon>Isosphaeraceae</taxon>
        <taxon>Paludisphaera</taxon>
    </lineage>
</organism>
<feature type="chain" id="PRO_5046115410" description="Carboxypeptidase regulatory-like domain-containing protein" evidence="2">
    <location>
        <begin position="19"/>
        <end position="136"/>
    </location>
</feature>
<dbReference type="SUPFAM" id="SSF49478">
    <property type="entry name" value="Cna protein B-type domain"/>
    <property type="match status" value="1"/>
</dbReference>
<dbReference type="PROSITE" id="PS51257">
    <property type="entry name" value="PROKAR_LIPOPROTEIN"/>
    <property type="match status" value="1"/>
</dbReference>